<dbReference type="EMBL" id="CP019655">
    <property type="protein sequence ID" value="AVF25385.1"/>
    <property type="molecule type" value="Genomic_DNA"/>
</dbReference>
<accession>A0A2L1TXH8</accession>
<organism evidence="2 3">
    <name type="scientific">Paenibacillus larvae subsp. larvae</name>
    <dbReference type="NCBI Taxonomy" id="147375"/>
    <lineage>
        <taxon>Bacteria</taxon>
        <taxon>Bacillati</taxon>
        <taxon>Bacillota</taxon>
        <taxon>Bacilli</taxon>
        <taxon>Bacillales</taxon>
        <taxon>Paenibacillaceae</taxon>
        <taxon>Paenibacillus</taxon>
    </lineage>
</organism>
<feature type="coiled-coil region" evidence="1">
    <location>
        <begin position="7"/>
        <end position="34"/>
    </location>
</feature>
<keyword evidence="1" id="KW-0175">Coiled coil</keyword>
<gene>
    <name evidence="2" type="ORF">ERICIII_01183</name>
</gene>
<protein>
    <submittedName>
        <fullName evidence="2">Uncharacterized protein</fullName>
    </submittedName>
</protein>
<evidence type="ECO:0000256" key="1">
    <source>
        <dbReference type="SAM" id="Coils"/>
    </source>
</evidence>
<sequence length="48" mass="5755">MGNDGEIEKLKERLNEIESQLRQLQCSKNKYKRSSLKYIMVKVFVIYC</sequence>
<dbReference type="Proteomes" id="UP000239833">
    <property type="component" value="Chromosome"/>
</dbReference>
<evidence type="ECO:0000313" key="3">
    <source>
        <dbReference type="Proteomes" id="UP000239833"/>
    </source>
</evidence>
<name>A0A2L1TXH8_9BACL</name>
<evidence type="ECO:0000313" key="2">
    <source>
        <dbReference type="EMBL" id="AVF25385.1"/>
    </source>
</evidence>
<dbReference type="AlphaFoldDB" id="A0A2L1TXH8"/>
<reference evidence="3" key="1">
    <citation type="submission" date="2017-02" db="EMBL/GenBank/DDBJ databases">
        <title>Delineation of Paenibacillus larvae strains originating from foulbrood outbreaks.</title>
        <authorList>
            <person name="Beims H."/>
            <person name="Bunk B."/>
            <person name="Sproeer C."/>
            <person name="Mohr K.I."/>
            <person name="Pradella S."/>
            <person name="Guenther G."/>
            <person name="Rohde M."/>
            <person name="von der Ohe W."/>
            <person name="Steinert M."/>
        </authorList>
    </citation>
    <scope>NUCLEOTIDE SEQUENCE [LARGE SCALE GENOMIC DNA]</scope>
    <source>
        <strain evidence="3">Eric_III</strain>
    </source>
</reference>
<proteinExistence type="predicted"/>